<dbReference type="EMBL" id="CAUYUJ010000263">
    <property type="protein sequence ID" value="CAK0789583.1"/>
    <property type="molecule type" value="Genomic_DNA"/>
</dbReference>
<protein>
    <recommendedName>
        <fullName evidence="4">DRBM domain-containing protein</fullName>
    </recommendedName>
</protein>
<sequence length="214" mass="22128">MPGARASWAGVPLPAPAGRGGPPPAAQAARTAAPTLLTQQRRAQDGRGEAGGLHAKTAWDSRPPRGAAEPAADGGKGAISLLQEFVQCTKTCSGPQDRPVLQWSFQQRASAGPLEFCATVALVLDGVPHHVMGAWHASKKAAQRDAADRALAYFVGAWGQALQRQALGPEADKARPPASPAGERRDRAPLRAAAGGERRALEEHCAYEGGPCGG</sequence>
<name>A0ABN9PEL6_9DINO</name>
<feature type="region of interest" description="Disordered" evidence="1">
    <location>
        <begin position="1"/>
        <end position="74"/>
    </location>
</feature>
<accession>A0ABN9PEL6</accession>
<organism evidence="2 3">
    <name type="scientific">Prorocentrum cordatum</name>
    <dbReference type="NCBI Taxonomy" id="2364126"/>
    <lineage>
        <taxon>Eukaryota</taxon>
        <taxon>Sar</taxon>
        <taxon>Alveolata</taxon>
        <taxon>Dinophyceae</taxon>
        <taxon>Prorocentrales</taxon>
        <taxon>Prorocentraceae</taxon>
        <taxon>Prorocentrum</taxon>
    </lineage>
</organism>
<evidence type="ECO:0000256" key="1">
    <source>
        <dbReference type="SAM" id="MobiDB-lite"/>
    </source>
</evidence>
<dbReference type="Proteomes" id="UP001189429">
    <property type="component" value="Unassembled WGS sequence"/>
</dbReference>
<reference evidence="2" key="1">
    <citation type="submission" date="2023-10" db="EMBL/GenBank/DDBJ databases">
        <authorList>
            <person name="Chen Y."/>
            <person name="Shah S."/>
            <person name="Dougan E. K."/>
            <person name="Thang M."/>
            <person name="Chan C."/>
        </authorList>
    </citation>
    <scope>NUCLEOTIDE SEQUENCE [LARGE SCALE GENOMIC DNA]</scope>
</reference>
<keyword evidence="3" id="KW-1185">Reference proteome</keyword>
<evidence type="ECO:0008006" key="4">
    <source>
        <dbReference type="Google" id="ProtNLM"/>
    </source>
</evidence>
<gene>
    <name evidence="2" type="ORF">PCOR1329_LOCUS1114</name>
</gene>
<feature type="region of interest" description="Disordered" evidence="1">
    <location>
        <begin position="166"/>
        <end position="200"/>
    </location>
</feature>
<evidence type="ECO:0000313" key="3">
    <source>
        <dbReference type="Proteomes" id="UP001189429"/>
    </source>
</evidence>
<feature type="compositionally biased region" description="Low complexity" evidence="1">
    <location>
        <begin position="26"/>
        <end position="40"/>
    </location>
</feature>
<proteinExistence type="predicted"/>
<comment type="caution">
    <text evidence="2">The sequence shown here is derived from an EMBL/GenBank/DDBJ whole genome shotgun (WGS) entry which is preliminary data.</text>
</comment>
<evidence type="ECO:0000313" key="2">
    <source>
        <dbReference type="EMBL" id="CAK0789583.1"/>
    </source>
</evidence>
<feature type="non-terminal residue" evidence="2">
    <location>
        <position position="214"/>
    </location>
</feature>